<name>D8PY71_SCHCM</name>
<gene>
    <name evidence="2" type="ORF">SCHCODRAFT_233786</name>
</gene>
<protein>
    <submittedName>
        <fullName evidence="2">Uncharacterized protein</fullName>
    </submittedName>
</protein>
<dbReference type="HOGENOM" id="CLU_315714_0_0_1"/>
<dbReference type="InParanoid" id="D8PY71"/>
<dbReference type="Proteomes" id="UP000007431">
    <property type="component" value="Unassembled WGS sequence"/>
</dbReference>
<organism evidence="3">
    <name type="scientific">Schizophyllum commune (strain H4-8 / FGSC 9210)</name>
    <name type="common">Split gill fungus</name>
    <dbReference type="NCBI Taxonomy" id="578458"/>
    <lineage>
        <taxon>Eukaryota</taxon>
        <taxon>Fungi</taxon>
        <taxon>Dikarya</taxon>
        <taxon>Basidiomycota</taxon>
        <taxon>Agaricomycotina</taxon>
        <taxon>Agaricomycetes</taxon>
        <taxon>Agaricomycetidae</taxon>
        <taxon>Agaricales</taxon>
        <taxon>Schizophyllaceae</taxon>
        <taxon>Schizophyllum</taxon>
    </lineage>
</organism>
<accession>D8PY71</accession>
<feature type="region of interest" description="Disordered" evidence="1">
    <location>
        <begin position="607"/>
        <end position="631"/>
    </location>
</feature>
<dbReference type="AlphaFoldDB" id="D8PY71"/>
<reference evidence="2 3" key="1">
    <citation type="journal article" date="2010" name="Nat. Biotechnol.">
        <title>Genome sequence of the model mushroom Schizophyllum commune.</title>
        <authorList>
            <person name="Ohm R.A."/>
            <person name="de Jong J.F."/>
            <person name="Lugones L.G."/>
            <person name="Aerts A."/>
            <person name="Kothe E."/>
            <person name="Stajich J.E."/>
            <person name="de Vries R.P."/>
            <person name="Record E."/>
            <person name="Levasseur A."/>
            <person name="Baker S.E."/>
            <person name="Bartholomew K.A."/>
            <person name="Coutinho P.M."/>
            <person name="Erdmann S."/>
            <person name="Fowler T.J."/>
            <person name="Gathman A.C."/>
            <person name="Lombard V."/>
            <person name="Henrissat B."/>
            <person name="Knabe N."/>
            <person name="Kuees U."/>
            <person name="Lilly W.W."/>
            <person name="Lindquist E."/>
            <person name="Lucas S."/>
            <person name="Magnuson J.K."/>
            <person name="Piumi F."/>
            <person name="Raudaskoski M."/>
            <person name="Salamov A."/>
            <person name="Schmutz J."/>
            <person name="Schwarze F.W.M.R."/>
            <person name="vanKuyk P.A."/>
            <person name="Horton J.S."/>
            <person name="Grigoriev I.V."/>
            <person name="Woesten H.A.B."/>
        </authorList>
    </citation>
    <scope>NUCLEOTIDE SEQUENCE [LARGE SCALE GENOMIC DNA]</scope>
    <source>
        <strain evidence="3">H4-8 / FGSC 9210</strain>
    </source>
</reference>
<evidence type="ECO:0000313" key="2">
    <source>
        <dbReference type="EMBL" id="EFI99798.1"/>
    </source>
</evidence>
<evidence type="ECO:0000313" key="3">
    <source>
        <dbReference type="Proteomes" id="UP000007431"/>
    </source>
</evidence>
<evidence type="ECO:0000256" key="1">
    <source>
        <dbReference type="SAM" id="MobiDB-lite"/>
    </source>
</evidence>
<dbReference type="VEuPathDB" id="FungiDB:SCHCODRAFT_02492959"/>
<sequence>MSIPLAALTIGGLISGASKRGDVAGLTVGGRTRIPSLRDDIARPLLYTPFRVAEYPYAPLTPRTLDDMDDPILMPLSLLSLTAVGPHGRMHLAEDIIVQWIDLEFRLIAIRDVLLRDVDQGVLPLGYRSCAVPTSYGYRKLYSTRKSVWRRAAQSRDAFAVLIAECHFLALMNRKLLDPSGRVHVSSLDVLLTSVGTFLHDVWLTTFVNLFDKPAAGFVASVAEVEASFWLARLPKATPVYICWGDSKEAAASVKRAERSPFLAALTRPSLQDIARCEDASAARDRVAPGPPRCQSNSETYDSFMRRRRNWYTASAAVVLPAHGHVGVVQAFEWIKDSRGLMRREPVPPPFFHKAMAHYLEGEKIYDASRSEWDLCWAEYQKDVPLFNQGPDDEVTGETGLKDAMLPDAQVLHAADEREASKAICLQNALERLSDNMAVAFGARYGYFTDGSSVVIDDDRRPTRKTIAWLMGEGLQCMRTLCCLVPEDVSLLRAGFRVLLCAADGDEIPTFAPSVIDIFRDSAWSVWIRDSSEAFRVCVARDETSVPVYVFKFASNPSATHWIATYDAAVALMLQRIGSSCTDSKALFRLATELGCSMLVLHGAADSKDGDASNGKETKHPAHMTGSRTGERAVLGASTRDGLAVDDIRVVAGSSSSSRSPSTSGLRFDRGSETIDNDYYAACSAESKADATGLSQSLPAATIELLPALLMLRVEVKLEQLILLSLLRGGILGRIARDLFFAQDFLSVEYAPASSGKPLIVCTFADGTTTADEDITTEDEDILIGTYFVANNPVDRFNTKKVTFWPTELMFNTKGPYCGVWTRDAEEWYLQRRDALYADGEQGLTSDQWRSALHFAHSANKLHRGGCEIAARFVEAHPDIYSCA</sequence>
<feature type="compositionally biased region" description="Basic and acidic residues" evidence="1">
    <location>
        <begin position="607"/>
        <end position="620"/>
    </location>
</feature>
<dbReference type="EMBL" id="GL377304">
    <property type="protein sequence ID" value="EFI99798.1"/>
    <property type="molecule type" value="Genomic_DNA"/>
</dbReference>
<proteinExistence type="predicted"/>
<keyword evidence="3" id="KW-1185">Reference proteome</keyword>